<dbReference type="Proteomes" id="UP000789901">
    <property type="component" value="Unassembled WGS sequence"/>
</dbReference>
<sequence length="76" mass="9007">SRILEFKSENWSMALFSDSQDNELPSYEQLMKYLEKKNLANKILYLIVDKENKKIINSIFGKIVGFRSKIDDQVYK</sequence>
<organism evidence="1 2">
    <name type="scientific">Gigaspora margarita</name>
    <dbReference type="NCBI Taxonomy" id="4874"/>
    <lineage>
        <taxon>Eukaryota</taxon>
        <taxon>Fungi</taxon>
        <taxon>Fungi incertae sedis</taxon>
        <taxon>Mucoromycota</taxon>
        <taxon>Glomeromycotina</taxon>
        <taxon>Glomeromycetes</taxon>
        <taxon>Diversisporales</taxon>
        <taxon>Gigasporaceae</taxon>
        <taxon>Gigaspora</taxon>
    </lineage>
</organism>
<comment type="caution">
    <text evidence="1">The sequence shown here is derived from an EMBL/GenBank/DDBJ whole genome shotgun (WGS) entry which is preliminary data.</text>
</comment>
<evidence type="ECO:0000313" key="2">
    <source>
        <dbReference type="Proteomes" id="UP000789901"/>
    </source>
</evidence>
<reference evidence="1 2" key="1">
    <citation type="submission" date="2021-06" db="EMBL/GenBank/DDBJ databases">
        <authorList>
            <person name="Kallberg Y."/>
            <person name="Tangrot J."/>
            <person name="Rosling A."/>
        </authorList>
    </citation>
    <scope>NUCLEOTIDE SEQUENCE [LARGE SCALE GENOMIC DNA]</scope>
    <source>
        <strain evidence="1 2">120-4 pot B 10/14</strain>
    </source>
</reference>
<dbReference type="EMBL" id="CAJVQB010092067">
    <property type="protein sequence ID" value="CAG8848452.1"/>
    <property type="molecule type" value="Genomic_DNA"/>
</dbReference>
<keyword evidence="2" id="KW-1185">Reference proteome</keyword>
<evidence type="ECO:0000313" key="1">
    <source>
        <dbReference type="EMBL" id="CAG8848452.1"/>
    </source>
</evidence>
<name>A0ABN7X7H0_GIGMA</name>
<proteinExistence type="predicted"/>
<feature type="non-terminal residue" evidence="1">
    <location>
        <position position="1"/>
    </location>
</feature>
<accession>A0ABN7X7H0</accession>
<gene>
    <name evidence="1" type="ORF">GMARGA_LOCUS39184</name>
</gene>
<protein>
    <submittedName>
        <fullName evidence="1">33639_t:CDS:1</fullName>
    </submittedName>
</protein>